<evidence type="ECO:0000256" key="1">
    <source>
        <dbReference type="SAM" id="Phobius"/>
    </source>
</evidence>
<evidence type="ECO:0000313" key="3">
    <source>
        <dbReference type="Proteomes" id="UP000800093"/>
    </source>
</evidence>
<dbReference type="EMBL" id="ML986767">
    <property type="protein sequence ID" value="KAF2258384.1"/>
    <property type="molecule type" value="Genomic_DNA"/>
</dbReference>
<protein>
    <submittedName>
        <fullName evidence="2">Uncharacterized protein</fullName>
    </submittedName>
</protein>
<reference evidence="3" key="1">
    <citation type="journal article" date="2020" name="Stud. Mycol.">
        <title>101 Dothideomycetes genomes: A test case for predicting lifestyles and emergence of pathogens.</title>
        <authorList>
            <person name="Haridas S."/>
            <person name="Albert R."/>
            <person name="Binder M."/>
            <person name="Bloem J."/>
            <person name="LaButti K."/>
            <person name="Salamov A."/>
            <person name="Andreopoulos B."/>
            <person name="Baker S."/>
            <person name="Barry K."/>
            <person name="Bills G."/>
            <person name="Bluhm B."/>
            <person name="Cannon C."/>
            <person name="Castanera R."/>
            <person name="Culley D."/>
            <person name="Daum C."/>
            <person name="Ezra D."/>
            <person name="Gonzalez J."/>
            <person name="Henrissat B."/>
            <person name="Kuo A."/>
            <person name="Liang C."/>
            <person name="Lipzen A."/>
            <person name="Lutzoni F."/>
            <person name="Magnuson J."/>
            <person name="Mondo S."/>
            <person name="Nolan M."/>
            <person name="Ohm R."/>
            <person name="Pangilinan J."/>
            <person name="Park H.-J."/>
            <person name="Ramirez L."/>
            <person name="Alfaro M."/>
            <person name="Sun H."/>
            <person name="Tritt A."/>
            <person name="Yoshinaga Y."/>
            <person name="Zwiers L.-H."/>
            <person name="Turgeon B."/>
            <person name="Goodwin S."/>
            <person name="Spatafora J."/>
            <person name="Crous P."/>
            <person name="Grigoriev I."/>
        </authorList>
    </citation>
    <scope>NUCLEOTIDE SEQUENCE [LARGE SCALE GENOMIC DNA]</scope>
    <source>
        <strain evidence="3">CBS 304.66</strain>
    </source>
</reference>
<accession>A0A9P4JWC8</accession>
<dbReference type="Proteomes" id="UP000800093">
    <property type="component" value="Unassembled WGS sequence"/>
</dbReference>
<proteinExistence type="predicted"/>
<comment type="caution">
    <text evidence="2">The sequence shown here is derived from an EMBL/GenBank/DDBJ whole genome shotgun (WGS) entry which is preliminary data.</text>
</comment>
<dbReference type="AlphaFoldDB" id="A0A9P4JWC8"/>
<keyword evidence="1" id="KW-0472">Membrane</keyword>
<keyword evidence="1" id="KW-0812">Transmembrane</keyword>
<sequence>MRQQHLGALPIGHISMCQTTVMLDGPPWTVVLGPFGSIRFARGIGLLVMTTISTGWLSANLARN</sequence>
<gene>
    <name evidence="2" type="ORF">CC78DRAFT_621888</name>
</gene>
<feature type="transmembrane region" description="Helical" evidence="1">
    <location>
        <begin position="40"/>
        <end position="59"/>
    </location>
</feature>
<keyword evidence="1" id="KW-1133">Transmembrane helix</keyword>
<keyword evidence="3" id="KW-1185">Reference proteome</keyword>
<name>A0A9P4JWC8_9PLEO</name>
<organism evidence="2 3">
    <name type="scientific">Lojkania enalia</name>
    <dbReference type="NCBI Taxonomy" id="147567"/>
    <lineage>
        <taxon>Eukaryota</taxon>
        <taxon>Fungi</taxon>
        <taxon>Dikarya</taxon>
        <taxon>Ascomycota</taxon>
        <taxon>Pezizomycotina</taxon>
        <taxon>Dothideomycetes</taxon>
        <taxon>Pleosporomycetidae</taxon>
        <taxon>Pleosporales</taxon>
        <taxon>Pleosporales incertae sedis</taxon>
        <taxon>Lojkania</taxon>
    </lineage>
</organism>
<evidence type="ECO:0000313" key="2">
    <source>
        <dbReference type="EMBL" id="KAF2258384.1"/>
    </source>
</evidence>